<feature type="region of interest" description="Disordered" evidence="1">
    <location>
        <begin position="51"/>
        <end position="100"/>
    </location>
</feature>
<dbReference type="AlphaFoldDB" id="A0AAV2RGH7"/>
<proteinExistence type="predicted"/>
<name>A0AAV2RGH7_MEGNR</name>
<reference evidence="3 4" key="1">
    <citation type="submission" date="2024-05" db="EMBL/GenBank/DDBJ databases">
        <authorList>
            <person name="Wallberg A."/>
        </authorList>
    </citation>
    <scope>NUCLEOTIDE SEQUENCE [LARGE SCALE GENOMIC DNA]</scope>
</reference>
<comment type="caution">
    <text evidence="3">The sequence shown here is derived from an EMBL/GenBank/DDBJ whole genome shotgun (WGS) entry which is preliminary data.</text>
</comment>
<keyword evidence="2" id="KW-0812">Transmembrane</keyword>
<evidence type="ECO:0000256" key="2">
    <source>
        <dbReference type="SAM" id="Phobius"/>
    </source>
</evidence>
<accession>A0AAV2RGH7</accession>
<gene>
    <name evidence="3" type="ORF">MNOR_LOCUS24954</name>
</gene>
<protein>
    <submittedName>
        <fullName evidence="3">Uncharacterized protein</fullName>
    </submittedName>
</protein>
<feature type="region of interest" description="Disordered" evidence="1">
    <location>
        <begin position="165"/>
        <end position="204"/>
    </location>
</feature>
<feature type="compositionally biased region" description="Polar residues" evidence="1">
    <location>
        <begin position="175"/>
        <end position="186"/>
    </location>
</feature>
<keyword evidence="4" id="KW-1185">Reference proteome</keyword>
<organism evidence="3 4">
    <name type="scientific">Meganyctiphanes norvegica</name>
    <name type="common">Northern krill</name>
    <name type="synonym">Thysanopoda norvegica</name>
    <dbReference type="NCBI Taxonomy" id="48144"/>
    <lineage>
        <taxon>Eukaryota</taxon>
        <taxon>Metazoa</taxon>
        <taxon>Ecdysozoa</taxon>
        <taxon>Arthropoda</taxon>
        <taxon>Crustacea</taxon>
        <taxon>Multicrustacea</taxon>
        <taxon>Malacostraca</taxon>
        <taxon>Eumalacostraca</taxon>
        <taxon>Eucarida</taxon>
        <taxon>Euphausiacea</taxon>
        <taxon>Euphausiidae</taxon>
        <taxon>Meganyctiphanes</taxon>
    </lineage>
</organism>
<evidence type="ECO:0000313" key="3">
    <source>
        <dbReference type="EMBL" id="CAL4125023.1"/>
    </source>
</evidence>
<keyword evidence="2" id="KW-1133">Transmembrane helix</keyword>
<keyword evidence="2" id="KW-0472">Membrane</keyword>
<evidence type="ECO:0000313" key="4">
    <source>
        <dbReference type="Proteomes" id="UP001497623"/>
    </source>
</evidence>
<sequence>MRGEATGGGLMSSTKHIYYLEINDQRHNIHSGAFEPGNEIRVKTVNSLWTPDCDPREHEPPPYPATVIESPTQPPTKTQPPTQPPSLSQPPATELNTSANDTKSANFPAWQVPTIAAVSLVLILVIILVIVILVRRRKRREPGVALTQLTDQQPRLSRHVSENSLYGSYDHRGTGENQVPQDTSANPRRGSAHDSENSLYGGIN</sequence>
<dbReference type="EMBL" id="CAXKWB010023325">
    <property type="protein sequence ID" value="CAL4125023.1"/>
    <property type="molecule type" value="Genomic_DNA"/>
</dbReference>
<feature type="transmembrane region" description="Helical" evidence="2">
    <location>
        <begin position="110"/>
        <end position="134"/>
    </location>
</feature>
<evidence type="ECO:0000256" key="1">
    <source>
        <dbReference type="SAM" id="MobiDB-lite"/>
    </source>
</evidence>
<feature type="compositionally biased region" description="Pro residues" evidence="1">
    <location>
        <begin position="72"/>
        <end position="88"/>
    </location>
</feature>
<dbReference type="Proteomes" id="UP001497623">
    <property type="component" value="Unassembled WGS sequence"/>
</dbReference>